<evidence type="ECO:0000256" key="2">
    <source>
        <dbReference type="ARBA" id="ARBA00022801"/>
    </source>
</evidence>
<comment type="similarity">
    <text evidence="1">Belongs to the sulfatase family.</text>
</comment>
<evidence type="ECO:0000259" key="4">
    <source>
        <dbReference type="Pfam" id="PF00884"/>
    </source>
</evidence>
<name>A0A1M4WMP1_9BACT</name>
<dbReference type="Gene3D" id="3.40.720.10">
    <property type="entry name" value="Alkaline Phosphatase, subunit A"/>
    <property type="match status" value="1"/>
</dbReference>
<dbReference type="CDD" id="cd16027">
    <property type="entry name" value="SGSH"/>
    <property type="match status" value="1"/>
</dbReference>
<evidence type="ECO:0000256" key="1">
    <source>
        <dbReference type="ARBA" id="ARBA00008779"/>
    </source>
</evidence>
<dbReference type="PANTHER" id="PTHR42693:SF53">
    <property type="entry name" value="ENDO-4-O-SULFATASE"/>
    <property type="match status" value="1"/>
</dbReference>
<dbReference type="InterPro" id="IPR011989">
    <property type="entry name" value="ARM-like"/>
</dbReference>
<evidence type="ECO:0000256" key="3">
    <source>
        <dbReference type="SAM" id="SignalP"/>
    </source>
</evidence>
<dbReference type="AlphaFoldDB" id="A0A1M4WMP1"/>
<dbReference type="Proteomes" id="UP000184164">
    <property type="component" value="Unassembled WGS sequence"/>
</dbReference>
<keyword evidence="6" id="KW-1185">Reference proteome</keyword>
<dbReference type="RefSeq" id="WP_072999706.1">
    <property type="nucleotide sequence ID" value="NZ_FQUM01000002.1"/>
</dbReference>
<keyword evidence="3" id="KW-0732">Signal</keyword>
<sequence length="661" mass="75534">MKLLLFITLLFPNAFFSDNQPTTIQEKPNILWLTLEDTSPHQFGCYGSPDVKTPEVDALAGKGIRYTNASSNAPHCSAARSTLITGCYATTYGMDIHREQYETPEDIFYPLYLRKAGYFCTNNAKTDYNSTIDDKSLWDECSHEASYNSPARKPGQPFFAIFNTTATHMGLVRTITTEGRPDFKKFGIDENKIFLPPHVPDLPEMRSDEAYELKASQESSQWAQVFLDDLEKRGLAENTIVFFYSDHGGCLPRGKGFPYESGLRVPLIIYVPPAWQEKLGVESGIVDPRLVSFVDFAPTILSLAGVEPPDFMQGKAFMGKYAEAPRKLQFGFRANQENYHYDPCRTVTDGRYKYIRNYIPHKPFCLRNLYQWGMPANLAWDEYVMSGKCTRPEWLQPFQPKSAEMLFDLENDPWELNNLAGDSEYNNELQFFRKETAKHIRESNDLGLFVRGLRKKPGGLYRWVKEENFPLEKLYEAAELASSPTAADTEKLVELLQSPYPEFRYWGAIGFCTLGSQKQTGECPEELIQAANDKTKEVATAAAEALCYLGEFDKGVKKLIHLFENNFNLAYSSLETLTWYPEQRQMMMKYLPEFISMNKKQEQIVQDRMGLGVKVRSILVNLGELPLSELYTEEDREKGIEANKKGRTFVYPPDIQPSVHQ</sequence>
<feature type="domain" description="Sulfatase N-terminal" evidence="4">
    <location>
        <begin position="28"/>
        <end position="306"/>
    </location>
</feature>
<feature type="signal peptide" evidence="3">
    <location>
        <begin position="1"/>
        <end position="16"/>
    </location>
</feature>
<organism evidence="5 6">
    <name type="scientific">Mariniphaga anaerophila</name>
    <dbReference type="NCBI Taxonomy" id="1484053"/>
    <lineage>
        <taxon>Bacteria</taxon>
        <taxon>Pseudomonadati</taxon>
        <taxon>Bacteroidota</taxon>
        <taxon>Bacteroidia</taxon>
        <taxon>Marinilabiliales</taxon>
        <taxon>Prolixibacteraceae</taxon>
        <taxon>Mariniphaga</taxon>
    </lineage>
</organism>
<dbReference type="STRING" id="1484053.SAMN05444274_102489"/>
<dbReference type="SUPFAM" id="SSF48371">
    <property type="entry name" value="ARM repeat"/>
    <property type="match status" value="1"/>
</dbReference>
<evidence type="ECO:0000313" key="6">
    <source>
        <dbReference type="Proteomes" id="UP000184164"/>
    </source>
</evidence>
<accession>A0A1M4WMP1</accession>
<dbReference type="Pfam" id="PF00884">
    <property type="entry name" value="Sulfatase"/>
    <property type="match status" value="1"/>
</dbReference>
<dbReference type="Gene3D" id="1.25.10.10">
    <property type="entry name" value="Leucine-rich Repeat Variant"/>
    <property type="match status" value="1"/>
</dbReference>
<dbReference type="InterPro" id="IPR050738">
    <property type="entry name" value="Sulfatase"/>
</dbReference>
<keyword evidence="2" id="KW-0378">Hydrolase</keyword>
<gene>
    <name evidence="5" type="ORF">SAMN05444274_102489</name>
</gene>
<reference evidence="5 6" key="1">
    <citation type="submission" date="2016-11" db="EMBL/GenBank/DDBJ databases">
        <authorList>
            <person name="Jaros S."/>
            <person name="Januszkiewicz K."/>
            <person name="Wedrychowicz H."/>
        </authorList>
    </citation>
    <scope>NUCLEOTIDE SEQUENCE [LARGE SCALE GENOMIC DNA]</scope>
    <source>
        <strain evidence="5 6">DSM 26910</strain>
    </source>
</reference>
<dbReference type="InterPro" id="IPR000917">
    <property type="entry name" value="Sulfatase_N"/>
</dbReference>
<dbReference type="EMBL" id="FQUM01000002">
    <property type="protein sequence ID" value="SHE82242.1"/>
    <property type="molecule type" value="Genomic_DNA"/>
</dbReference>
<protein>
    <submittedName>
        <fullName evidence="5">Arylsulfatase A</fullName>
    </submittedName>
</protein>
<feature type="chain" id="PRO_5013132799" evidence="3">
    <location>
        <begin position="17"/>
        <end position="661"/>
    </location>
</feature>
<dbReference type="InterPro" id="IPR017850">
    <property type="entry name" value="Alkaline_phosphatase_core_sf"/>
</dbReference>
<proteinExistence type="inferred from homology"/>
<evidence type="ECO:0000313" key="5">
    <source>
        <dbReference type="EMBL" id="SHE82242.1"/>
    </source>
</evidence>
<dbReference type="OrthoDB" id="9765065at2"/>
<dbReference type="InterPro" id="IPR016024">
    <property type="entry name" value="ARM-type_fold"/>
</dbReference>
<dbReference type="SUPFAM" id="SSF53649">
    <property type="entry name" value="Alkaline phosphatase-like"/>
    <property type="match status" value="1"/>
</dbReference>
<dbReference type="GO" id="GO:0004065">
    <property type="term" value="F:arylsulfatase activity"/>
    <property type="evidence" value="ECO:0007669"/>
    <property type="project" value="TreeGrafter"/>
</dbReference>
<dbReference type="PANTHER" id="PTHR42693">
    <property type="entry name" value="ARYLSULFATASE FAMILY MEMBER"/>
    <property type="match status" value="1"/>
</dbReference>